<reference evidence="1 2" key="1">
    <citation type="submission" date="2019-01" db="EMBL/GenBank/DDBJ databases">
        <authorList>
            <consortium name="Pathogen Informatics"/>
        </authorList>
    </citation>
    <scope>NUCLEOTIDE SEQUENCE [LARGE SCALE GENOMIC DNA]</scope>
    <source>
        <strain evidence="1 2">NCTC10183</strain>
    </source>
</reference>
<dbReference type="EMBL" id="LR214950">
    <property type="protein sequence ID" value="VEU58402.1"/>
    <property type="molecule type" value="Genomic_DNA"/>
</dbReference>
<proteinExistence type="predicted"/>
<organism evidence="1 2">
    <name type="scientific">Mycoplasmopsis gallinacea</name>
    <dbReference type="NCBI Taxonomy" id="29556"/>
    <lineage>
        <taxon>Bacteria</taxon>
        <taxon>Bacillati</taxon>
        <taxon>Mycoplasmatota</taxon>
        <taxon>Mycoplasmoidales</taxon>
        <taxon>Metamycoplasmataceae</taxon>
        <taxon>Mycoplasmopsis</taxon>
    </lineage>
</organism>
<sequence>MNRTYLFETEETKTLYIYKAITKDNNPLTFQKNSVNVVALEYVKQIDALVLSKGTQPILDSSEALIKLSSAKTFSLQLNEHLNFDLNDFYFFSFEAPGSLDNNDLNNFYYIQEKNQMLELYQEEFEEISITQLKFLKELNDVDFIFIKNQEELESYKSAFHSSGEKTLNLNLRMPTLLNSISLYQSSNGRTERIKATHVQSGEEREKVKPFLFLVNPINVKNNSFEYYFWTLSNYKNLNARNLFLFRTGISRINMLNLLNLDNEAYEVVKNCCYVTYVLTSPNTENFNDDFKRTYTTDSNPTNYNNNQIQKIINKYEAAGNSGAVANFKAIIYSLSNHIKSDFNYGGGMKKGFTLTVPFYIQYSFASPSPIFTLMSDHFNIASNGVAGKFKQEFLNLNSFVYQGSQIQLPLVPNEFEEFDFSQNPLDFNEKSLNFNYPIWLFSTDDKIANFFNFKFQDWASDETVERTYEFSGRSTTPYSEIEARFIRDVGINYKVIGSTVVSTRTETHAQPKPPGFNITAYEHVFQPTTTIHETIKVVGRKIIDGEKFFQNITDFIFINKNDLNNSLSGLVSETPLVIQTEAVENLDTLAITSLYLDISQISINEFALPNIEQYKKRHNLNFKFW</sequence>
<dbReference type="OrthoDB" id="395950at2"/>
<dbReference type="Proteomes" id="UP000290568">
    <property type="component" value="Chromosome"/>
</dbReference>
<evidence type="ECO:0000313" key="1">
    <source>
        <dbReference type="EMBL" id="VEU58402.1"/>
    </source>
</evidence>
<dbReference type="AlphaFoldDB" id="A0A449A2H7"/>
<dbReference type="RefSeq" id="WP_129620081.1">
    <property type="nucleotide sequence ID" value="NZ_LR214950.1"/>
</dbReference>
<evidence type="ECO:0000313" key="2">
    <source>
        <dbReference type="Proteomes" id="UP000290568"/>
    </source>
</evidence>
<gene>
    <name evidence="1" type="ORF">NCTC10183_00160</name>
</gene>
<protein>
    <submittedName>
        <fullName evidence="1">Uncharacterized protein</fullName>
    </submittedName>
</protein>
<accession>A0A449A2H7</accession>
<name>A0A449A2H7_9BACT</name>
<keyword evidence="2" id="KW-1185">Reference proteome</keyword>